<feature type="signal peptide" evidence="2">
    <location>
        <begin position="1"/>
        <end position="23"/>
    </location>
</feature>
<dbReference type="InterPro" id="IPR036705">
    <property type="entry name" value="Ribosyl_crysJ1_sf"/>
</dbReference>
<keyword evidence="1" id="KW-0460">Magnesium</keyword>
<organism evidence="3 4">
    <name type="scientific">Pseudomonas viridiflava</name>
    <name type="common">Phytomonas viridiflava</name>
    <dbReference type="NCBI Taxonomy" id="33069"/>
    <lineage>
        <taxon>Bacteria</taxon>
        <taxon>Pseudomonadati</taxon>
        <taxon>Pseudomonadota</taxon>
        <taxon>Gammaproteobacteria</taxon>
        <taxon>Pseudomonadales</taxon>
        <taxon>Pseudomonadaceae</taxon>
        <taxon>Pseudomonas</taxon>
    </lineage>
</organism>
<dbReference type="AlphaFoldDB" id="A0A3M5PEP5"/>
<keyword evidence="2" id="KW-0732">Signal</keyword>
<feature type="binding site" evidence="1">
    <location>
        <position position="105"/>
    </location>
    <ligand>
        <name>Mg(2+)</name>
        <dbReference type="ChEBI" id="CHEBI:18420"/>
        <label>1</label>
    </ligand>
</feature>
<evidence type="ECO:0008006" key="5">
    <source>
        <dbReference type="Google" id="ProtNLM"/>
    </source>
</evidence>
<dbReference type="GO" id="GO:0046872">
    <property type="term" value="F:metal ion binding"/>
    <property type="evidence" value="ECO:0007669"/>
    <property type="project" value="UniProtKB-KW"/>
</dbReference>
<dbReference type="InterPro" id="IPR005502">
    <property type="entry name" value="Ribosyl_crysJ1"/>
</dbReference>
<comment type="cofactor">
    <cofactor evidence="1">
        <name>Mg(2+)</name>
        <dbReference type="ChEBI" id="CHEBI:18420"/>
    </cofactor>
    <text evidence="1">Binds 2 magnesium ions per subunit.</text>
</comment>
<protein>
    <recommendedName>
        <fullName evidence="5">ADP-ribosylglycohydrolase</fullName>
    </recommendedName>
</protein>
<accession>A0A3M5PEP5</accession>
<evidence type="ECO:0000256" key="1">
    <source>
        <dbReference type="PIRSR" id="PIRSR605502-1"/>
    </source>
</evidence>
<sequence length="133" mass="14776">MFWKITLSAITICLFSFPRNCLSAWITLKPDAPKLPVTKPDWIASSACTLTEEQALNHAKGCLLGLAIADAVGTKLEFLPRNRSRVNDMVGGSPFRLSPGEWNDDTSMALCLADKYLAKGDFDFKDYSDRLCR</sequence>
<dbReference type="SUPFAM" id="SSF101478">
    <property type="entry name" value="ADP-ribosylglycohydrolase"/>
    <property type="match status" value="1"/>
</dbReference>
<feature type="chain" id="PRO_5018101616" description="ADP-ribosylglycohydrolase" evidence="2">
    <location>
        <begin position="24"/>
        <end position="133"/>
    </location>
</feature>
<evidence type="ECO:0000313" key="4">
    <source>
        <dbReference type="Proteomes" id="UP000273854"/>
    </source>
</evidence>
<proteinExistence type="predicted"/>
<dbReference type="EMBL" id="RBTP01000017">
    <property type="protein sequence ID" value="RMT83062.1"/>
    <property type="molecule type" value="Genomic_DNA"/>
</dbReference>
<name>A0A3M5PEP5_PSEVI</name>
<comment type="caution">
    <text evidence="3">The sequence shown here is derived from an EMBL/GenBank/DDBJ whole genome shotgun (WGS) entry which is preliminary data.</text>
</comment>
<reference evidence="3 4" key="1">
    <citation type="submission" date="2018-08" db="EMBL/GenBank/DDBJ databases">
        <title>Recombination of ecologically and evolutionarily significant loci maintains genetic cohesion in the Pseudomonas syringae species complex.</title>
        <authorList>
            <person name="Dillon M."/>
            <person name="Thakur S."/>
            <person name="Almeida R.N.D."/>
            <person name="Weir B.S."/>
            <person name="Guttman D.S."/>
        </authorList>
    </citation>
    <scope>NUCLEOTIDE SEQUENCE [LARGE SCALE GENOMIC DNA]</scope>
    <source>
        <strain evidence="3 4">ICMP 19473</strain>
    </source>
</reference>
<evidence type="ECO:0000256" key="2">
    <source>
        <dbReference type="SAM" id="SignalP"/>
    </source>
</evidence>
<evidence type="ECO:0000313" key="3">
    <source>
        <dbReference type="EMBL" id="RMT83062.1"/>
    </source>
</evidence>
<dbReference type="Proteomes" id="UP000273854">
    <property type="component" value="Unassembled WGS sequence"/>
</dbReference>
<dbReference type="Gene3D" id="1.10.4080.10">
    <property type="entry name" value="ADP-ribosylation/Crystallin J1"/>
    <property type="match status" value="1"/>
</dbReference>
<gene>
    <name evidence="3" type="ORF">ALP40_200089</name>
</gene>
<dbReference type="Pfam" id="PF03747">
    <property type="entry name" value="ADP_ribosyl_GH"/>
    <property type="match status" value="1"/>
</dbReference>
<feature type="binding site" evidence="1">
    <location>
        <position position="104"/>
    </location>
    <ligand>
        <name>Mg(2+)</name>
        <dbReference type="ChEBI" id="CHEBI:18420"/>
        <label>1</label>
    </ligand>
</feature>
<keyword evidence="1" id="KW-0479">Metal-binding</keyword>